<dbReference type="Gene3D" id="3.30.70.580">
    <property type="entry name" value="Pseudouridine synthase I, catalytic domain, N-terminal subdomain"/>
    <property type="match status" value="1"/>
</dbReference>
<feature type="region of interest" description="Disordered" evidence="16">
    <location>
        <begin position="1"/>
        <end position="128"/>
    </location>
</feature>
<keyword evidence="5" id="KW-0507">mRNA processing</keyword>
<sequence>MAETTIAESSKRSRSPSPKGVDEPPSKKQAVDEVSTTAPPSASAAIAKDDSDVATRSKDDEESAMSAQPPIKASRADRPGNRAWDTNRKGKGKWEVPEWKKRDDSAKPKKEGGEGGEGEGVDGEGKKRLPKKKAAILLGYCGTGYSGMQIQTHGSKTIEGDFFDALVKAGVVSADNADDHRKVDINRAARTDAGVHAAGNVISMKMIVAPPLPEGFDSLASYVNSFLPPQIRMWGFVRTMKSFAARIACDSRKYEYLLPSYCLLPPASNDALSKAMDKSSPGWRDALGPAAKFADEGIPPAEEGENGEEVKVDPRARGEFERKRAWRVDQQTLDRFKALIAMYAGTHNFHNYTLGKPFHEKSVKRHMISLTVNDPVVVGEIEWISVQIHGQSFMLHQIRKMMSLAMLACRTGSPPSLISNTFGPKRIHIPKAPPLGLLLEAPQFGLYNDRIGNKHNGNEVDRDPIDWDMYADQMREFKLKHIYEKLRQDELETNVFHKWIRQMDATESDILKFLNTKGEIPPEAEVSKREGAAKAKKAGEESGKQDAVESDDEEVDQAMLKRGELEG</sequence>
<evidence type="ECO:0000256" key="10">
    <source>
        <dbReference type="ARBA" id="ARBA00053072"/>
    </source>
</evidence>
<dbReference type="GO" id="GO:0006397">
    <property type="term" value="P:mRNA processing"/>
    <property type="evidence" value="ECO:0007669"/>
    <property type="project" value="UniProtKB-KW"/>
</dbReference>
<comment type="function">
    <text evidence="10">Formation of pseudouridine at positions 27 and 28 in the anticodon stem and loop of transfer RNAs; at positions 34 and 36 of intron-containing precursor tRNA(Ile) and at position 35 in the intron-containing tRNA(Tyr). Catalyzes pseudouridylation at position 44 in U2 snRNA. Also catalyzes pseudouridylation of mRNAs.</text>
</comment>
<dbReference type="CDD" id="cd02568">
    <property type="entry name" value="PseudoU_synth_PUS1_PUS2"/>
    <property type="match status" value="1"/>
</dbReference>
<dbReference type="SUPFAM" id="SSF55120">
    <property type="entry name" value="Pseudouridine synthase"/>
    <property type="match status" value="1"/>
</dbReference>
<evidence type="ECO:0000256" key="6">
    <source>
        <dbReference type="ARBA" id="ARBA00022694"/>
    </source>
</evidence>
<feature type="compositionally biased region" description="Basic and acidic residues" evidence="16">
    <location>
        <begin position="525"/>
        <end position="547"/>
    </location>
</feature>
<organism evidence="18 19">
    <name type="scientific">Papiliotrema laurentii</name>
    <name type="common">Cryptococcus laurentii</name>
    <dbReference type="NCBI Taxonomy" id="5418"/>
    <lineage>
        <taxon>Eukaryota</taxon>
        <taxon>Fungi</taxon>
        <taxon>Dikarya</taxon>
        <taxon>Basidiomycota</taxon>
        <taxon>Agaricomycotina</taxon>
        <taxon>Tremellomycetes</taxon>
        <taxon>Tremellales</taxon>
        <taxon>Rhynchogastremaceae</taxon>
        <taxon>Papiliotrema</taxon>
    </lineage>
</organism>
<comment type="similarity">
    <text evidence="4">Belongs to the tRNA pseudouridine synthase TruA family.</text>
</comment>
<feature type="compositionally biased region" description="Basic and acidic residues" evidence="16">
    <location>
        <begin position="47"/>
        <end position="59"/>
    </location>
</feature>
<comment type="subcellular location">
    <subcellularLocation>
        <location evidence="3">Nucleus</location>
    </subcellularLocation>
</comment>
<reference evidence="18" key="1">
    <citation type="submission" date="2023-02" db="EMBL/GenBank/DDBJ databases">
        <title>Identification and recombinant expression of a fungal hydrolase from Papiliotrema laurentii that hydrolyzes apple cutin and clears colloidal polyester polyurethane.</title>
        <authorList>
            <consortium name="DOE Joint Genome Institute"/>
            <person name="Roman V.A."/>
            <person name="Bojanowski C."/>
            <person name="Crable B.R."/>
            <person name="Wagner D.N."/>
            <person name="Hung C.S."/>
            <person name="Nadeau L.J."/>
            <person name="Schratz L."/>
            <person name="Haridas S."/>
            <person name="Pangilinan J."/>
            <person name="Lipzen A."/>
            <person name="Na H."/>
            <person name="Yan M."/>
            <person name="Ng V."/>
            <person name="Grigoriev I.V."/>
            <person name="Spatafora J.W."/>
            <person name="Barlow D."/>
            <person name="Biffinger J."/>
            <person name="Kelley-Loughnane N."/>
            <person name="Varaljay V.A."/>
            <person name="Crookes-Goodson W.J."/>
        </authorList>
    </citation>
    <scope>NUCLEOTIDE SEQUENCE</scope>
    <source>
        <strain evidence="18">5307AH</strain>
    </source>
</reference>
<feature type="compositionally biased region" description="Low complexity" evidence="16">
    <location>
        <begin position="34"/>
        <end position="46"/>
    </location>
</feature>
<gene>
    <name evidence="18" type="ORF">DB88DRAFT_509551</name>
</gene>
<evidence type="ECO:0000256" key="15">
    <source>
        <dbReference type="PIRSR" id="PIRSR641708-2"/>
    </source>
</evidence>
<keyword evidence="6" id="KW-0819">tRNA processing</keyword>
<dbReference type="GO" id="GO:0009982">
    <property type="term" value="F:pseudouridine synthase activity"/>
    <property type="evidence" value="ECO:0007669"/>
    <property type="project" value="InterPro"/>
</dbReference>
<dbReference type="Proteomes" id="UP001182556">
    <property type="component" value="Unassembled WGS sequence"/>
</dbReference>
<feature type="binding site" evidence="15">
    <location>
        <position position="254"/>
    </location>
    <ligand>
        <name>substrate</name>
    </ligand>
</feature>
<dbReference type="GO" id="GO:0005634">
    <property type="term" value="C:nucleus"/>
    <property type="evidence" value="ECO:0007669"/>
    <property type="project" value="UniProtKB-SubCell"/>
</dbReference>
<evidence type="ECO:0000256" key="2">
    <source>
        <dbReference type="ARBA" id="ARBA00001832"/>
    </source>
</evidence>
<evidence type="ECO:0000256" key="14">
    <source>
        <dbReference type="PIRSR" id="PIRSR641708-1"/>
    </source>
</evidence>
<feature type="region of interest" description="Disordered" evidence="16">
    <location>
        <begin position="519"/>
        <end position="556"/>
    </location>
</feature>
<dbReference type="GO" id="GO:1990481">
    <property type="term" value="P:mRNA pseudouridine synthesis"/>
    <property type="evidence" value="ECO:0007669"/>
    <property type="project" value="TreeGrafter"/>
</dbReference>
<dbReference type="PANTHER" id="PTHR11142">
    <property type="entry name" value="PSEUDOURIDYLATE SYNTHASE"/>
    <property type="match status" value="1"/>
</dbReference>
<dbReference type="GO" id="GO:0031119">
    <property type="term" value="P:tRNA pseudouridine synthesis"/>
    <property type="evidence" value="ECO:0007669"/>
    <property type="project" value="InterPro"/>
</dbReference>
<dbReference type="FunFam" id="3.30.70.580:FF:000002">
    <property type="entry name" value="tRNA pseudouridine synthase"/>
    <property type="match status" value="1"/>
</dbReference>
<accession>A0AAD9FTL8</accession>
<evidence type="ECO:0000256" key="1">
    <source>
        <dbReference type="ARBA" id="ARBA00001166"/>
    </source>
</evidence>
<evidence type="ECO:0000256" key="9">
    <source>
        <dbReference type="ARBA" id="ARBA00036943"/>
    </source>
</evidence>
<dbReference type="GO" id="GO:0003723">
    <property type="term" value="F:RNA binding"/>
    <property type="evidence" value="ECO:0007669"/>
    <property type="project" value="InterPro"/>
</dbReference>
<dbReference type="InterPro" id="IPR020094">
    <property type="entry name" value="TruA/RsuA/RluB/E/F_N"/>
</dbReference>
<evidence type="ECO:0000256" key="7">
    <source>
        <dbReference type="ARBA" id="ARBA00023235"/>
    </source>
</evidence>
<dbReference type="EMBL" id="JAODAN010000003">
    <property type="protein sequence ID" value="KAK1925903.1"/>
    <property type="molecule type" value="Genomic_DNA"/>
</dbReference>
<name>A0AAD9FTL8_PAPLA</name>
<comment type="catalytic activity">
    <reaction evidence="1">
        <text>a uridine in mRNA = a pseudouridine in mRNA</text>
        <dbReference type="Rhea" id="RHEA:56644"/>
        <dbReference type="Rhea" id="RHEA-COMP:14658"/>
        <dbReference type="Rhea" id="RHEA-COMP:14659"/>
        <dbReference type="ChEBI" id="CHEBI:65314"/>
        <dbReference type="ChEBI" id="CHEBI:65315"/>
    </reaction>
</comment>
<evidence type="ECO:0000313" key="18">
    <source>
        <dbReference type="EMBL" id="KAK1925903.1"/>
    </source>
</evidence>
<evidence type="ECO:0000256" key="13">
    <source>
        <dbReference type="ARBA" id="ARBA00080858"/>
    </source>
</evidence>
<evidence type="ECO:0000256" key="11">
    <source>
        <dbReference type="ARBA" id="ARBA00073968"/>
    </source>
</evidence>
<protein>
    <recommendedName>
        <fullName evidence="11">tRNA pseudouridine synthase 1</fullName>
    </recommendedName>
    <alternativeName>
        <fullName evidence="12">tRNA pseudouridylate synthase 1</fullName>
    </alternativeName>
    <alternativeName>
        <fullName evidence="13">tRNA-uridine isomerase 1</fullName>
    </alternativeName>
</protein>
<feature type="compositionally biased region" description="Basic and acidic residues" evidence="16">
    <location>
        <begin position="20"/>
        <end position="31"/>
    </location>
</feature>
<comment type="caution">
    <text evidence="18">The sequence shown here is derived from an EMBL/GenBank/DDBJ whole genome shotgun (WGS) entry which is preliminary data.</text>
</comment>
<keyword evidence="8" id="KW-0539">Nucleus</keyword>
<evidence type="ECO:0000259" key="17">
    <source>
        <dbReference type="Pfam" id="PF01416"/>
    </source>
</evidence>
<dbReference type="GO" id="GO:0031120">
    <property type="term" value="P:snRNA pseudouridine synthesis"/>
    <property type="evidence" value="ECO:0007669"/>
    <property type="project" value="UniProtKB-ARBA"/>
</dbReference>
<evidence type="ECO:0000313" key="19">
    <source>
        <dbReference type="Proteomes" id="UP001182556"/>
    </source>
</evidence>
<keyword evidence="7" id="KW-0413">Isomerase</keyword>
<feature type="active site" description="Nucleophile" evidence="14">
    <location>
        <position position="192"/>
    </location>
</feature>
<dbReference type="InterPro" id="IPR001406">
    <property type="entry name" value="PsdUridine_synth_TruA"/>
</dbReference>
<dbReference type="FunFam" id="3.30.70.660:FF:000002">
    <property type="entry name" value="tRNA pseudouridine synthase"/>
    <property type="match status" value="1"/>
</dbReference>
<evidence type="ECO:0000256" key="3">
    <source>
        <dbReference type="ARBA" id="ARBA00004123"/>
    </source>
</evidence>
<dbReference type="InterPro" id="IPR041708">
    <property type="entry name" value="PUS1/PUS2-like"/>
</dbReference>
<evidence type="ECO:0000256" key="5">
    <source>
        <dbReference type="ARBA" id="ARBA00022664"/>
    </source>
</evidence>
<comment type="catalytic activity">
    <reaction evidence="9">
        <text>a uridine in tRNA = a pseudouridine in tRNA</text>
        <dbReference type="Rhea" id="RHEA:54572"/>
        <dbReference type="Rhea" id="RHEA-COMP:13339"/>
        <dbReference type="Rhea" id="RHEA-COMP:13934"/>
        <dbReference type="ChEBI" id="CHEBI:65314"/>
        <dbReference type="ChEBI" id="CHEBI:65315"/>
    </reaction>
</comment>
<feature type="compositionally biased region" description="Basic and acidic residues" evidence="16">
    <location>
        <begin position="74"/>
        <end position="113"/>
    </location>
</feature>
<comment type="catalytic activity">
    <reaction evidence="2">
        <text>uridine in snRNA = pseudouridine in snRNA</text>
        <dbReference type="Rhea" id="RHEA:51124"/>
        <dbReference type="Rhea" id="RHEA-COMP:12891"/>
        <dbReference type="Rhea" id="RHEA-COMP:12892"/>
        <dbReference type="ChEBI" id="CHEBI:65314"/>
        <dbReference type="ChEBI" id="CHEBI:65315"/>
    </reaction>
</comment>
<evidence type="ECO:0000256" key="4">
    <source>
        <dbReference type="ARBA" id="ARBA00009375"/>
    </source>
</evidence>
<dbReference type="AlphaFoldDB" id="A0AAD9FTL8"/>
<feature type="region of interest" description="Disordered" evidence="16">
    <location>
        <begin position="294"/>
        <end position="316"/>
    </location>
</feature>
<dbReference type="InterPro" id="IPR020095">
    <property type="entry name" value="PsdUridine_synth_TruA_C"/>
</dbReference>
<dbReference type="InterPro" id="IPR020103">
    <property type="entry name" value="PsdUridine_synth_cat_dom_sf"/>
</dbReference>
<dbReference type="InterPro" id="IPR020097">
    <property type="entry name" value="PsdUridine_synth_TruA_a/b_dom"/>
</dbReference>
<keyword evidence="19" id="KW-1185">Reference proteome</keyword>
<evidence type="ECO:0000256" key="12">
    <source>
        <dbReference type="ARBA" id="ARBA00079072"/>
    </source>
</evidence>
<dbReference type="PANTHER" id="PTHR11142:SF4">
    <property type="entry name" value="PSEUDOURIDYLATE SYNTHASE 1 HOMOLOG"/>
    <property type="match status" value="1"/>
</dbReference>
<dbReference type="Pfam" id="PF01416">
    <property type="entry name" value="PseudoU_synth_1"/>
    <property type="match status" value="1"/>
</dbReference>
<feature type="domain" description="Pseudouridine synthase I TruA alpha/beta" evidence="17">
    <location>
        <begin position="340"/>
        <end position="444"/>
    </location>
</feature>
<evidence type="ECO:0000256" key="16">
    <source>
        <dbReference type="SAM" id="MobiDB-lite"/>
    </source>
</evidence>
<dbReference type="Gene3D" id="3.30.70.660">
    <property type="entry name" value="Pseudouridine synthase I, catalytic domain, C-terminal subdomain"/>
    <property type="match status" value="1"/>
</dbReference>
<evidence type="ECO:0000256" key="8">
    <source>
        <dbReference type="ARBA" id="ARBA00023242"/>
    </source>
</evidence>
<proteinExistence type="inferred from homology"/>